<dbReference type="PANTHER" id="PTHR43090">
    <property type="entry name" value="1-(5-PHOSPHORIBOSYL)-5-[(5-PHOSPHORIBOSYLAMINO)METHYLIDENEAMINO] IMIDAZOLE-4-CARBOXAMIDE ISOMERASE"/>
    <property type="match status" value="1"/>
</dbReference>
<accession>A0A7V2ZJY0</accession>
<evidence type="ECO:0000256" key="9">
    <source>
        <dbReference type="HAMAP-Rule" id="MF_01014"/>
    </source>
</evidence>
<gene>
    <name evidence="9" type="primary">hisA</name>
    <name evidence="11" type="ORF">ENS31_07730</name>
</gene>
<evidence type="ECO:0000256" key="1">
    <source>
        <dbReference type="ARBA" id="ARBA00000901"/>
    </source>
</evidence>
<dbReference type="CDD" id="cd04732">
    <property type="entry name" value="HisA"/>
    <property type="match status" value="1"/>
</dbReference>
<reference evidence="11" key="1">
    <citation type="journal article" date="2020" name="mSystems">
        <title>Genome- and Community-Level Interaction Insights into Carbon Utilization and Element Cycling Functions of Hydrothermarchaeota in Hydrothermal Sediment.</title>
        <authorList>
            <person name="Zhou Z."/>
            <person name="Liu Y."/>
            <person name="Xu W."/>
            <person name="Pan J."/>
            <person name="Luo Z.H."/>
            <person name="Li M."/>
        </authorList>
    </citation>
    <scope>NUCLEOTIDE SEQUENCE [LARGE SCALE GENOMIC DNA]</scope>
    <source>
        <strain evidence="11">SpSt-479</strain>
    </source>
</reference>
<dbReference type="InterPro" id="IPR044524">
    <property type="entry name" value="Isoase_HisA-like"/>
</dbReference>
<dbReference type="EMBL" id="DSUJ01000008">
    <property type="protein sequence ID" value="HFI91404.1"/>
    <property type="molecule type" value="Genomic_DNA"/>
</dbReference>
<proteinExistence type="inferred from homology"/>
<dbReference type="InterPro" id="IPR013785">
    <property type="entry name" value="Aldolase_TIM"/>
</dbReference>
<protein>
    <recommendedName>
        <fullName evidence="9">1-(5-phosphoribosyl)-5-[(5-phosphoribosylamino)methylideneamino] imidazole-4-carboxamide isomerase</fullName>
        <ecNumber evidence="9">5.3.1.16</ecNumber>
    </recommendedName>
    <alternativeName>
        <fullName evidence="9">Phosphoribosylformimino-5-aminoimidazole carboxamide ribotide isomerase</fullName>
    </alternativeName>
</protein>
<dbReference type="HAMAP" id="MF_01014">
    <property type="entry name" value="HisA"/>
    <property type="match status" value="1"/>
</dbReference>
<keyword evidence="5 9" id="KW-0963">Cytoplasm</keyword>
<dbReference type="FunFam" id="3.20.20.70:FF:000009">
    <property type="entry name" value="1-(5-phosphoribosyl)-5-[(5-phosphoribosylamino)methylideneamino] imidazole-4-carboxamide isomerase"/>
    <property type="match status" value="1"/>
</dbReference>
<comment type="similarity">
    <text evidence="4 9 10">Belongs to the HisA/HisF family.</text>
</comment>
<comment type="subcellular location">
    <subcellularLocation>
        <location evidence="2 9">Cytoplasm</location>
    </subcellularLocation>
</comment>
<dbReference type="GO" id="GO:0003949">
    <property type="term" value="F:1-(5-phosphoribosyl)-5-[(5-phosphoribosylamino)methylideneamino]imidazole-4-carboxamide isomerase activity"/>
    <property type="evidence" value="ECO:0007669"/>
    <property type="project" value="UniProtKB-UniRule"/>
</dbReference>
<comment type="catalytic activity">
    <reaction evidence="1 9">
        <text>1-(5-phospho-beta-D-ribosyl)-5-[(5-phospho-beta-D-ribosylamino)methylideneamino]imidazole-4-carboxamide = 5-[(5-phospho-1-deoxy-D-ribulos-1-ylimino)methylamino]-1-(5-phospho-beta-D-ribosyl)imidazole-4-carboxamide</text>
        <dbReference type="Rhea" id="RHEA:15469"/>
        <dbReference type="ChEBI" id="CHEBI:58435"/>
        <dbReference type="ChEBI" id="CHEBI:58525"/>
        <dbReference type="EC" id="5.3.1.16"/>
    </reaction>
</comment>
<comment type="caution">
    <text evidence="11">The sequence shown here is derived from an EMBL/GenBank/DDBJ whole genome shotgun (WGS) entry which is preliminary data.</text>
</comment>
<dbReference type="Pfam" id="PF00977">
    <property type="entry name" value="His_biosynth"/>
    <property type="match status" value="1"/>
</dbReference>
<comment type="pathway">
    <text evidence="3 9">Amino-acid biosynthesis; L-histidine biosynthesis; L-histidine from 5-phospho-alpha-D-ribose 1-diphosphate: step 4/9.</text>
</comment>
<dbReference type="InterPro" id="IPR023016">
    <property type="entry name" value="HisA/PriA"/>
</dbReference>
<dbReference type="GO" id="GO:0005737">
    <property type="term" value="C:cytoplasm"/>
    <property type="evidence" value="ECO:0007669"/>
    <property type="project" value="UniProtKB-SubCell"/>
</dbReference>
<evidence type="ECO:0000256" key="10">
    <source>
        <dbReference type="RuleBase" id="RU003657"/>
    </source>
</evidence>
<evidence type="ECO:0000256" key="4">
    <source>
        <dbReference type="ARBA" id="ARBA00009667"/>
    </source>
</evidence>
<organism evidence="11">
    <name type="scientific">Ignavibacterium album</name>
    <dbReference type="NCBI Taxonomy" id="591197"/>
    <lineage>
        <taxon>Bacteria</taxon>
        <taxon>Pseudomonadati</taxon>
        <taxon>Ignavibacteriota</taxon>
        <taxon>Ignavibacteria</taxon>
        <taxon>Ignavibacteriales</taxon>
        <taxon>Ignavibacteriaceae</taxon>
        <taxon>Ignavibacterium</taxon>
    </lineage>
</organism>
<dbReference type="InterPro" id="IPR006062">
    <property type="entry name" value="His_biosynth"/>
</dbReference>
<sequence length="254" mass="28607">MHPFKKYLLVIPSIDIKDGKTVRVVQGIPELNCKEYGNDPVEMAMIWRAENAKMIHVVDFDGAIENSHQNFPIIEKICSSVIIPVEFAGGVRSLEDADTLFGMGICRIAINTMALENRELFIKLFEKHGPNKVVISLDIIDEELITRGRQKRTGINYLIFAKEMAEMGIERFIVTDIKRNGVLGGPNIQYSLSVAKATNAKVTHSGGIRNKDELLDLQKYLNEGIDSVIIGRALYENRFPCQKIWRLAESGIFN</sequence>
<name>A0A7V2ZJY0_9BACT</name>
<dbReference type="SUPFAM" id="SSF51366">
    <property type="entry name" value="Ribulose-phoshate binding barrel"/>
    <property type="match status" value="1"/>
</dbReference>
<evidence type="ECO:0000256" key="6">
    <source>
        <dbReference type="ARBA" id="ARBA00022605"/>
    </source>
</evidence>
<keyword evidence="6 9" id="KW-0028">Amino-acid biosynthesis</keyword>
<evidence type="ECO:0000256" key="7">
    <source>
        <dbReference type="ARBA" id="ARBA00023102"/>
    </source>
</evidence>
<dbReference type="InterPro" id="IPR011060">
    <property type="entry name" value="RibuloseP-bd_barrel"/>
</dbReference>
<evidence type="ECO:0000313" key="11">
    <source>
        <dbReference type="EMBL" id="HFI91404.1"/>
    </source>
</evidence>
<evidence type="ECO:0000256" key="3">
    <source>
        <dbReference type="ARBA" id="ARBA00005133"/>
    </source>
</evidence>
<dbReference type="GO" id="GO:0000105">
    <property type="term" value="P:L-histidine biosynthetic process"/>
    <property type="evidence" value="ECO:0007669"/>
    <property type="project" value="UniProtKB-UniRule"/>
</dbReference>
<feature type="active site" description="Proton donor" evidence="9">
    <location>
        <position position="138"/>
    </location>
</feature>
<evidence type="ECO:0000256" key="5">
    <source>
        <dbReference type="ARBA" id="ARBA00022490"/>
    </source>
</evidence>
<evidence type="ECO:0000256" key="8">
    <source>
        <dbReference type="ARBA" id="ARBA00023235"/>
    </source>
</evidence>
<dbReference type="GO" id="GO:0000162">
    <property type="term" value="P:L-tryptophan biosynthetic process"/>
    <property type="evidence" value="ECO:0007669"/>
    <property type="project" value="TreeGrafter"/>
</dbReference>
<evidence type="ECO:0000256" key="2">
    <source>
        <dbReference type="ARBA" id="ARBA00004496"/>
    </source>
</evidence>
<dbReference type="AlphaFoldDB" id="A0A7V2ZJY0"/>
<dbReference type="PANTHER" id="PTHR43090:SF2">
    <property type="entry name" value="1-(5-PHOSPHORIBOSYL)-5-[(5-PHOSPHORIBOSYLAMINO)METHYLIDENEAMINO] IMIDAZOLE-4-CARBOXAMIDE ISOMERASE"/>
    <property type="match status" value="1"/>
</dbReference>
<keyword evidence="8 9" id="KW-0413">Isomerase</keyword>
<feature type="active site" description="Proton acceptor" evidence="9">
    <location>
        <position position="15"/>
    </location>
</feature>
<keyword evidence="7 9" id="KW-0368">Histidine biosynthesis</keyword>
<dbReference type="UniPathway" id="UPA00031">
    <property type="reaction ID" value="UER00009"/>
</dbReference>
<dbReference type="EC" id="5.3.1.16" evidence="9"/>
<dbReference type="Gene3D" id="3.20.20.70">
    <property type="entry name" value="Aldolase class I"/>
    <property type="match status" value="1"/>
</dbReference>